<feature type="domain" description="Guanylate cyclase" evidence="1">
    <location>
        <begin position="7"/>
        <end position="59"/>
    </location>
</feature>
<dbReference type="EMBL" id="UINC01225744">
    <property type="protein sequence ID" value="SVE55943.1"/>
    <property type="molecule type" value="Genomic_DNA"/>
</dbReference>
<accession>A0A383EHM9</accession>
<protein>
    <recommendedName>
        <fullName evidence="1">Guanylate cyclase domain-containing protein</fullName>
    </recommendedName>
</protein>
<dbReference type="Gene3D" id="3.30.70.1230">
    <property type="entry name" value="Nucleotide cyclase"/>
    <property type="match status" value="1"/>
</dbReference>
<evidence type="ECO:0000259" key="1">
    <source>
        <dbReference type="PROSITE" id="PS50125"/>
    </source>
</evidence>
<dbReference type="SUPFAM" id="SSF55073">
    <property type="entry name" value="Nucleotide cyclase"/>
    <property type="match status" value="1"/>
</dbReference>
<dbReference type="InterPro" id="IPR001054">
    <property type="entry name" value="A/G_cyclase"/>
</dbReference>
<gene>
    <name evidence="2" type="ORF">METZ01_LOCUS508797</name>
</gene>
<reference evidence="2" key="1">
    <citation type="submission" date="2018-05" db="EMBL/GenBank/DDBJ databases">
        <authorList>
            <person name="Lanie J.A."/>
            <person name="Ng W.-L."/>
            <person name="Kazmierczak K.M."/>
            <person name="Andrzejewski T.M."/>
            <person name="Davidsen T.M."/>
            <person name="Wayne K.J."/>
            <person name="Tettelin H."/>
            <person name="Glass J.I."/>
            <person name="Rusch D."/>
            <person name="Podicherti R."/>
            <person name="Tsui H.-C.T."/>
            <person name="Winkler M.E."/>
        </authorList>
    </citation>
    <scope>NUCLEOTIDE SEQUENCE</scope>
</reference>
<sequence length="98" mass="10775">MIQKTLTVGFSDLDGFIKLIESVGEEKAIKLLFIKFKEIEKIIDSKNGEIRKIIGDSVLFSFANIQDAVSAGKDISTISICEKGEIFYFHTGLATGTV</sequence>
<dbReference type="AlphaFoldDB" id="A0A383EHM9"/>
<name>A0A383EHM9_9ZZZZ</name>
<dbReference type="PROSITE" id="PS50125">
    <property type="entry name" value="GUANYLATE_CYCLASE_2"/>
    <property type="match status" value="1"/>
</dbReference>
<organism evidence="2">
    <name type="scientific">marine metagenome</name>
    <dbReference type="NCBI Taxonomy" id="408172"/>
    <lineage>
        <taxon>unclassified sequences</taxon>
        <taxon>metagenomes</taxon>
        <taxon>ecological metagenomes</taxon>
    </lineage>
</organism>
<dbReference type="InterPro" id="IPR029787">
    <property type="entry name" value="Nucleotide_cyclase"/>
</dbReference>
<dbReference type="GO" id="GO:0009190">
    <property type="term" value="P:cyclic nucleotide biosynthetic process"/>
    <property type="evidence" value="ECO:0007669"/>
    <property type="project" value="InterPro"/>
</dbReference>
<dbReference type="GO" id="GO:0035556">
    <property type="term" value="P:intracellular signal transduction"/>
    <property type="evidence" value="ECO:0007669"/>
    <property type="project" value="InterPro"/>
</dbReference>
<proteinExistence type="predicted"/>
<evidence type="ECO:0000313" key="2">
    <source>
        <dbReference type="EMBL" id="SVE55943.1"/>
    </source>
</evidence>